<proteinExistence type="predicted"/>
<dbReference type="OrthoDB" id="9027184at2"/>
<name>A0A417XSB1_9ACTN</name>
<evidence type="ECO:0000313" key="1">
    <source>
        <dbReference type="EMBL" id="RHW23364.1"/>
    </source>
</evidence>
<sequence>MTSQQPPTLELPAPPSAPDADWATILNRLMRALTDAAPTSWSDHNLADPGVTLAEVAAFGLADLHYRTEERSFDSWPLEVRAYDPPAGRHWHATLPAGQVGAIATNLAARPAAGQPTNAAVLEPLVRACDQPSDAVELLGRPPWDVVWTPGQRPHVIALLRTRLVRAAAHEYADLVASTVEAERKSDDALDDTDARAALRLAPHLPLWPTELAALVRRERRRLGQEALVARLADVRAATSTAAVAANRTALLREDLTTSEADIALAAARMPVGVLPEQLESADGATRIWPPHPIQALTCEPVTAEDYARRARADSRVNRAWAVPGRLDGVAWNGLPTGSLPDIGVDPAAAALTLVVERDPEDHTELTPAEEQLFLRAVLRQAIGTECDAPYPSWLDTLNPNDPRRVICDEVGAGLLRTAQIVVQGTVVTGVGVDPAVTLQGVRDRIDAFFLSGRGPVAPPRPPDVSGPWPLHEQPPGGWLPGDPIRFTEVIEAIVADPTVLGVEDLAMQVLGDADFLRLADGALPIPANAVPRIASFDCLTVSFALTGECSDA</sequence>
<dbReference type="AlphaFoldDB" id="A0A417XSB1"/>
<protein>
    <submittedName>
        <fullName evidence="1">Uncharacterized protein</fullName>
    </submittedName>
</protein>
<accession>A0A417XSB1</accession>
<dbReference type="RefSeq" id="WP_118928995.1">
    <property type="nucleotide sequence ID" value="NZ_QXGH01000049.1"/>
</dbReference>
<dbReference type="Proteomes" id="UP000283644">
    <property type="component" value="Unassembled WGS sequence"/>
</dbReference>
<gene>
    <name evidence="1" type="ORF">D0Z08_30200</name>
</gene>
<organism evidence="1 2">
    <name type="scientific">Nocardioides immobilis</name>
    <dbReference type="NCBI Taxonomy" id="2049295"/>
    <lineage>
        <taxon>Bacteria</taxon>
        <taxon>Bacillati</taxon>
        <taxon>Actinomycetota</taxon>
        <taxon>Actinomycetes</taxon>
        <taxon>Propionibacteriales</taxon>
        <taxon>Nocardioidaceae</taxon>
        <taxon>Nocardioides</taxon>
    </lineage>
</organism>
<reference evidence="1 2" key="1">
    <citation type="submission" date="2018-09" db="EMBL/GenBank/DDBJ databases">
        <title>Genome sequencing of Nocardioides immobilis CCTCC AB 2017083 for comparison to Nocardioides silvaticus.</title>
        <authorList>
            <person name="Li C."/>
            <person name="Wang G."/>
        </authorList>
    </citation>
    <scope>NUCLEOTIDE SEQUENCE [LARGE SCALE GENOMIC DNA]</scope>
    <source>
        <strain evidence="1 2">CCTCC AB 2017083</strain>
    </source>
</reference>
<dbReference type="EMBL" id="QXGH01000049">
    <property type="protein sequence ID" value="RHW23364.1"/>
    <property type="molecule type" value="Genomic_DNA"/>
</dbReference>
<comment type="caution">
    <text evidence="1">The sequence shown here is derived from an EMBL/GenBank/DDBJ whole genome shotgun (WGS) entry which is preliminary data.</text>
</comment>
<keyword evidence="2" id="KW-1185">Reference proteome</keyword>
<evidence type="ECO:0000313" key="2">
    <source>
        <dbReference type="Proteomes" id="UP000283644"/>
    </source>
</evidence>